<dbReference type="Gene3D" id="2.60.200.40">
    <property type="match status" value="1"/>
</dbReference>
<evidence type="ECO:0000256" key="8">
    <source>
        <dbReference type="ARBA" id="ARBA00022840"/>
    </source>
</evidence>
<keyword evidence="7 14" id="KW-0418">Kinase</keyword>
<evidence type="ECO:0000256" key="10">
    <source>
        <dbReference type="ARBA" id="ARBA00023098"/>
    </source>
</evidence>
<dbReference type="AlphaFoldDB" id="A0A096CM99"/>
<name>A0A096CM99_9FIRM</name>
<dbReference type="InterPro" id="IPR045540">
    <property type="entry name" value="YegS/DAGK_C"/>
</dbReference>
<dbReference type="PANTHER" id="PTHR12358:SF106">
    <property type="entry name" value="LIPID KINASE YEGS"/>
    <property type="match status" value="1"/>
</dbReference>
<dbReference type="PROSITE" id="PS50146">
    <property type="entry name" value="DAGK"/>
    <property type="match status" value="1"/>
</dbReference>
<dbReference type="GO" id="GO:0046872">
    <property type="term" value="F:metal ion binding"/>
    <property type="evidence" value="ECO:0007669"/>
    <property type="project" value="UniProtKB-KW"/>
</dbReference>
<dbReference type="InterPro" id="IPR001206">
    <property type="entry name" value="Diacylglycerol_kinase_cat_dom"/>
</dbReference>
<dbReference type="GO" id="GO:0005524">
    <property type="term" value="F:ATP binding"/>
    <property type="evidence" value="ECO:0007669"/>
    <property type="project" value="UniProtKB-KW"/>
</dbReference>
<comment type="caution">
    <text evidence="14">The sequence shown here is derived from an EMBL/GenBank/DDBJ whole genome shotgun (WGS) entry which is preliminary data.</text>
</comment>
<keyword evidence="4" id="KW-0808">Transferase</keyword>
<dbReference type="Pfam" id="PF19279">
    <property type="entry name" value="YegS_C"/>
    <property type="match status" value="1"/>
</dbReference>
<protein>
    <submittedName>
        <fullName evidence="14">Lipid kinase</fullName>
    </submittedName>
</protein>
<sequence length="319" mass="35361">MSRCLVIINPSSGGGAARRYMMDLQLQLTSLFDHTEVKFTAGELDATRFAKAATENHYDAVFCMGGDGTVNETVNGIAQAGGDINFGFIPVGTVNDMSRALEIPRSPLAAIHALSHSVIRHIDIGRCNDKYFCNNIAAGIIPKVVEEVTPKEKSILGPLAYFARGGQALLNNKSFNYRIITEDKDFVVKSPLVLALLTNCVSSFEKFMPTATVDDGFMRIIIFKEYFILDILRIFPLVISGSIYNSRYVDIITVKKAHIQLLNEVNDLPTNMDGDRGPDMPVELEVLPKFLRVYVPDQHHKYKKKASLLPNPANLLPKI</sequence>
<evidence type="ECO:0000313" key="14">
    <source>
        <dbReference type="EMBL" id="KGF46434.1"/>
    </source>
</evidence>
<dbReference type="eggNOG" id="COG1597">
    <property type="taxonomic scope" value="Bacteria"/>
</dbReference>
<dbReference type="InterPro" id="IPR017438">
    <property type="entry name" value="ATP-NAD_kinase_N"/>
</dbReference>
<comment type="similarity">
    <text evidence="2">Belongs to the diacylglycerol/lipid kinase family.</text>
</comment>
<keyword evidence="15" id="KW-1185">Reference proteome</keyword>
<evidence type="ECO:0000256" key="6">
    <source>
        <dbReference type="ARBA" id="ARBA00022741"/>
    </source>
</evidence>
<keyword evidence="3" id="KW-0444">Lipid biosynthesis</keyword>
<feature type="domain" description="DAGKc" evidence="13">
    <location>
        <begin position="1"/>
        <end position="131"/>
    </location>
</feature>
<evidence type="ECO:0000256" key="4">
    <source>
        <dbReference type="ARBA" id="ARBA00022679"/>
    </source>
</evidence>
<evidence type="ECO:0000256" key="7">
    <source>
        <dbReference type="ARBA" id="ARBA00022777"/>
    </source>
</evidence>
<dbReference type="RefSeq" id="WP_038153214.1">
    <property type="nucleotide sequence ID" value="NZ_JRNT01000040.1"/>
</dbReference>
<evidence type="ECO:0000256" key="3">
    <source>
        <dbReference type="ARBA" id="ARBA00022516"/>
    </source>
</evidence>
<dbReference type="EMBL" id="JRNT01000040">
    <property type="protein sequence ID" value="KGF46434.1"/>
    <property type="molecule type" value="Genomic_DNA"/>
</dbReference>
<keyword evidence="11" id="KW-0594">Phospholipid biosynthesis</keyword>
<evidence type="ECO:0000256" key="5">
    <source>
        <dbReference type="ARBA" id="ARBA00022723"/>
    </source>
</evidence>
<dbReference type="InterPro" id="IPR050187">
    <property type="entry name" value="Lipid_Phosphate_FormReg"/>
</dbReference>
<keyword evidence="9" id="KW-0460">Magnesium</keyword>
<evidence type="ECO:0000256" key="2">
    <source>
        <dbReference type="ARBA" id="ARBA00005983"/>
    </source>
</evidence>
<keyword evidence="5" id="KW-0479">Metal-binding</keyword>
<organism evidence="14 15">
    <name type="scientific">Veillonella montpellierensis DNF00314</name>
    <dbReference type="NCBI Taxonomy" id="1401067"/>
    <lineage>
        <taxon>Bacteria</taxon>
        <taxon>Bacillati</taxon>
        <taxon>Bacillota</taxon>
        <taxon>Negativicutes</taxon>
        <taxon>Veillonellales</taxon>
        <taxon>Veillonellaceae</taxon>
        <taxon>Veillonella</taxon>
    </lineage>
</organism>
<dbReference type="InterPro" id="IPR016064">
    <property type="entry name" value="NAD/diacylglycerol_kinase_sf"/>
</dbReference>
<gene>
    <name evidence="14" type="ORF">HMPREF0872_08275</name>
</gene>
<dbReference type="InterPro" id="IPR005218">
    <property type="entry name" value="Diacylglycerol/lipid_kinase"/>
</dbReference>
<dbReference type="Gene3D" id="3.40.50.10330">
    <property type="entry name" value="Probable inorganic polyphosphate/atp-NAD kinase, domain 1"/>
    <property type="match status" value="1"/>
</dbReference>
<keyword evidence="10" id="KW-0443">Lipid metabolism</keyword>
<dbReference type="NCBIfam" id="TIGR00147">
    <property type="entry name" value="YegS/Rv2252/BmrU family lipid kinase"/>
    <property type="match status" value="1"/>
</dbReference>
<dbReference type="PANTHER" id="PTHR12358">
    <property type="entry name" value="SPHINGOSINE KINASE"/>
    <property type="match status" value="1"/>
</dbReference>
<dbReference type="GO" id="GO:0004143">
    <property type="term" value="F:ATP-dependent diacylglycerol kinase activity"/>
    <property type="evidence" value="ECO:0007669"/>
    <property type="project" value="TreeGrafter"/>
</dbReference>
<keyword evidence="8" id="KW-0067">ATP-binding</keyword>
<keyword evidence="12" id="KW-1208">Phospholipid metabolism</keyword>
<keyword evidence="6" id="KW-0547">Nucleotide-binding</keyword>
<evidence type="ECO:0000256" key="9">
    <source>
        <dbReference type="ARBA" id="ARBA00022842"/>
    </source>
</evidence>
<accession>A0A096CM99</accession>
<evidence type="ECO:0000313" key="15">
    <source>
        <dbReference type="Proteomes" id="UP000029628"/>
    </source>
</evidence>
<dbReference type="SUPFAM" id="SSF111331">
    <property type="entry name" value="NAD kinase/diacylglycerol kinase-like"/>
    <property type="match status" value="1"/>
</dbReference>
<evidence type="ECO:0000256" key="12">
    <source>
        <dbReference type="ARBA" id="ARBA00023264"/>
    </source>
</evidence>
<dbReference type="Pfam" id="PF00781">
    <property type="entry name" value="DAGK_cat"/>
    <property type="match status" value="1"/>
</dbReference>
<dbReference type="Proteomes" id="UP000029628">
    <property type="component" value="Unassembled WGS sequence"/>
</dbReference>
<proteinExistence type="inferred from homology"/>
<dbReference type="SMART" id="SM00046">
    <property type="entry name" value="DAGKc"/>
    <property type="match status" value="1"/>
</dbReference>
<evidence type="ECO:0000256" key="1">
    <source>
        <dbReference type="ARBA" id="ARBA00001946"/>
    </source>
</evidence>
<evidence type="ECO:0000259" key="13">
    <source>
        <dbReference type="PROSITE" id="PS50146"/>
    </source>
</evidence>
<comment type="cofactor">
    <cofactor evidence="1">
        <name>Mg(2+)</name>
        <dbReference type="ChEBI" id="CHEBI:18420"/>
    </cofactor>
</comment>
<dbReference type="GO" id="GO:0005886">
    <property type="term" value="C:plasma membrane"/>
    <property type="evidence" value="ECO:0007669"/>
    <property type="project" value="TreeGrafter"/>
</dbReference>
<reference evidence="14 15" key="1">
    <citation type="submission" date="2014-07" db="EMBL/GenBank/DDBJ databases">
        <authorList>
            <person name="McCorrison J."/>
            <person name="Sanka R."/>
            <person name="Torralba M."/>
            <person name="Gillis M."/>
            <person name="Haft D.H."/>
            <person name="Methe B."/>
            <person name="Sutton G."/>
            <person name="Nelson K.E."/>
        </authorList>
    </citation>
    <scope>NUCLEOTIDE SEQUENCE [LARGE SCALE GENOMIC DNA]</scope>
    <source>
        <strain evidence="14 15">DNF00314</strain>
    </source>
</reference>
<dbReference type="GO" id="GO:0008654">
    <property type="term" value="P:phospholipid biosynthetic process"/>
    <property type="evidence" value="ECO:0007669"/>
    <property type="project" value="UniProtKB-KW"/>
</dbReference>
<evidence type="ECO:0000256" key="11">
    <source>
        <dbReference type="ARBA" id="ARBA00023209"/>
    </source>
</evidence>